<comment type="caution">
    <text evidence="1">The sequence shown here is derived from an EMBL/GenBank/DDBJ whole genome shotgun (WGS) entry which is preliminary data.</text>
</comment>
<dbReference type="InterPro" id="IPR025157">
    <property type="entry name" value="Hemagglutinin_rpt"/>
</dbReference>
<reference evidence="1" key="1">
    <citation type="submission" date="2020-11" db="EMBL/GenBank/DDBJ databases">
        <title>Gallibacterium anatis 1637, full genome, WGS.</title>
        <authorList>
            <person name="Laishevtcev A.I."/>
            <person name="Yakimova E.A."/>
            <person name="Petkovich D."/>
            <person name="Stepanova T.V."/>
            <person name="Kalendr R.S."/>
            <person name="Rubalsky E.O."/>
            <person name="Zulkarneev E.R."/>
            <person name="Aleshkin A.V."/>
        </authorList>
    </citation>
    <scope>NUCLEOTIDE SEQUENCE</scope>
    <source>
        <strain evidence="1">1637</strain>
    </source>
</reference>
<dbReference type="EMBL" id="JADION010000004">
    <property type="protein sequence ID" value="MBF4102264.1"/>
    <property type="molecule type" value="Genomic_DNA"/>
</dbReference>
<sequence length="119" mass="12696">MEIKTVSSDISGKQGTRFLADDEINFLAAKQTYQERSNNKSSGWNTGVSASYGSDGFAFGVTAGGNYGKGYGNGDETTWRTSHIGDKASQTVSLIRDQDNTGQPHTLPCSRCRASAYAA</sequence>
<accession>A0A930UU57</accession>
<organism evidence="1">
    <name type="scientific">Gallibacterium anatis</name>
    <dbReference type="NCBI Taxonomy" id="750"/>
    <lineage>
        <taxon>Bacteria</taxon>
        <taxon>Pseudomonadati</taxon>
        <taxon>Pseudomonadota</taxon>
        <taxon>Gammaproteobacteria</taxon>
        <taxon>Pasteurellales</taxon>
        <taxon>Pasteurellaceae</taxon>
        <taxon>Gallibacterium</taxon>
    </lineage>
</organism>
<proteinExistence type="predicted"/>
<protein>
    <submittedName>
        <fullName evidence="1">Hemagglutinin repeat-containing protein</fullName>
    </submittedName>
</protein>
<dbReference type="Pfam" id="PF13332">
    <property type="entry name" value="Fil_haemagg_2"/>
    <property type="match status" value="1"/>
</dbReference>
<dbReference type="GO" id="GO:0003824">
    <property type="term" value="F:catalytic activity"/>
    <property type="evidence" value="ECO:0007669"/>
    <property type="project" value="UniProtKB-ARBA"/>
</dbReference>
<evidence type="ECO:0000313" key="1">
    <source>
        <dbReference type="EMBL" id="MBF4102264.1"/>
    </source>
</evidence>
<dbReference type="AlphaFoldDB" id="A0A930UU57"/>
<name>A0A930UU57_9PAST</name>
<gene>
    <name evidence="1" type="ORF">INT80_02250</name>
</gene>